<name>A0A310SB64_9HYME</name>
<evidence type="ECO:0000313" key="1">
    <source>
        <dbReference type="EMBL" id="OAD54315.1"/>
    </source>
</evidence>
<sequence>MHHTAPWYLPWGLKLVPLPIPPGHPASGIPNPGLHLLAPLPGIYAPEPRKVSEFLPGIVNLSADLDTTDLVTISQVPSMHFLLETDSVASCLDAEDFNPYLSLVVARCARIRVSRSTESLAFSQVSLSRYVEFSCTEDSVSPGIQKPEKIDTQVKHVEQTIWNVRHDRYSKSDVGGAKGRQGALGSNAVILKIHQWGWKGCVHLGSLKKTMLRGKENGRRKRKKEHLVEIRMESSGLT</sequence>
<dbReference type="Proteomes" id="UP000250275">
    <property type="component" value="Unassembled WGS sequence"/>
</dbReference>
<organism evidence="1 2">
    <name type="scientific">Eufriesea mexicana</name>
    <dbReference type="NCBI Taxonomy" id="516756"/>
    <lineage>
        <taxon>Eukaryota</taxon>
        <taxon>Metazoa</taxon>
        <taxon>Ecdysozoa</taxon>
        <taxon>Arthropoda</taxon>
        <taxon>Hexapoda</taxon>
        <taxon>Insecta</taxon>
        <taxon>Pterygota</taxon>
        <taxon>Neoptera</taxon>
        <taxon>Endopterygota</taxon>
        <taxon>Hymenoptera</taxon>
        <taxon>Apocrita</taxon>
        <taxon>Aculeata</taxon>
        <taxon>Apoidea</taxon>
        <taxon>Anthophila</taxon>
        <taxon>Apidae</taxon>
        <taxon>Eufriesea</taxon>
    </lineage>
</organism>
<evidence type="ECO:0000313" key="2">
    <source>
        <dbReference type="Proteomes" id="UP000250275"/>
    </source>
</evidence>
<dbReference type="AlphaFoldDB" id="A0A310SB64"/>
<proteinExistence type="predicted"/>
<gene>
    <name evidence="1" type="ORF">WN48_08029</name>
</gene>
<dbReference type="EMBL" id="KQ764881">
    <property type="protein sequence ID" value="OAD54315.1"/>
    <property type="molecule type" value="Genomic_DNA"/>
</dbReference>
<reference evidence="1 2" key="1">
    <citation type="submission" date="2015-07" db="EMBL/GenBank/DDBJ databases">
        <title>The genome of Eufriesea mexicana.</title>
        <authorList>
            <person name="Pan H."/>
            <person name="Kapheim K."/>
        </authorList>
    </citation>
    <scope>NUCLEOTIDE SEQUENCE [LARGE SCALE GENOMIC DNA]</scope>
    <source>
        <strain evidence="1">0111107269</strain>
        <tissue evidence="1">Whole body</tissue>
    </source>
</reference>
<keyword evidence="2" id="KW-1185">Reference proteome</keyword>
<protein>
    <submittedName>
        <fullName evidence="1">Uncharacterized protein</fullName>
    </submittedName>
</protein>
<accession>A0A310SB64</accession>